<evidence type="ECO:0000259" key="2">
    <source>
        <dbReference type="Pfam" id="PF00857"/>
    </source>
</evidence>
<reference evidence="3 4" key="1">
    <citation type="submission" date="2022-01" db="EMBL/GenBank/DDBJ databases">
        <title>Whole genome-based taxonomy of the Shewanellaceae.</title>
        <authorList>
            <person name="Martin-Rodriguez A.J."/>
        </authorList>
    </citation>
    <scope>NUCLEOTIDE SEQUENCE [LARGE SCALE GENOMIC DNA]</scope>
    <source>
        <strain evidence="3 4">DSM 17177</strain>
    </source>
</reference>
<proteinExistence type="predicted"/>
<dbReference type="Proteomes" id="UP001203423">
    <property type="component" value="Unassembled WGS sequence"/>
</dbReference>
<dbReference type="RefSeq" id="WP_248938659.1">
    <property type="nucleotide sequence ID" value="NZ_JAKIKS010000005.1"/>
</dbReference>
<dbReference type="Gene3D" id="3.40.50.850">
    <property type="entry name" value="Isochorismatase-like"/>
    <property type="match status" value="1"/>
</dbReference>
<evidence type="ECO:0000313" key="4">
    <source>
        <dbReference type="Proteomes" id="UP001203423"/>
    </source>
</evidence>
<dbReference type="PANTHER" id="PTHR43540">
    <property type="entry name" value="PEROXYUREIDOACRYLATE/UREIDOACRYLATE AMIDOHYDROLASE-RELATED"/>
    <property type="match status" value="1"/>
</dbReference>
<organism evidence="3 4">
    <name type="scientific">Shewanella surugensis</name>
    <dbReference type="NCBI Taxonomy" id="212020"/>
    <lineage>
        <taxon>Bacteria</taxon>
        <taxon>Pseudomonadati</taxon>
        <taxon>Pseudomonadota</taxon>
        <taxon>Gammaproteobacteria</taxon>
        <taxon>Alteromonadales</taxon>
        <taxon>Shewanellaceae</taxon>
        <taxon>Shewanella</taxon>
    </lineage>
</organism>
<dbReference type="InterPro" id="IPR000868">
    <property type="entry name" value="Isochorismatase-like_dom"/>
</dbReference>
<evidence type="ECO:0000313" key="3">
    <source>
        <dbReference type="EMBL" id="MCL1123371.1"/>
    </source>
</evidence>
<dbReference type="SUPFAM" id="SSF52499">
    <property type="entry name" value="Isochorismatase-like hydrolases"/>
    <property type="match status" value="1"/>
</dbReference>
<feature type="domain" description="Isochorismatase-like" evidence="2">
    <location>
        <begin position="20"/>
        <end position="196"/>
    </location>
</feature>
<comment type="caution">
    <text evidence="3">The sequence shown here is derived from an EMBL/GenBank/DDBJ whole genome shotgun (WGS) entry which is preliminary data.</text>
</comment>
<evidence type="ECO:0000256" key="1">
    <source>
        <dbReference type="ARBA" id="ARBA00022801"/>
    </source>
</evidence>
<gene>
    <name evidence="3" type="ORF">L2764_02455</name>
</gene>
<sequence>MSQDVDHVYGHKLGFGRKPALLVCDVTKGYSDPRHPRGMDMSTQKIQINQLITFARSYQYPIIFSRIAFEPADIAHHLWLQKIPSLQSLLTNSTEAEIADDVYFQPQTDHLISKKGASVFLGTDMVSILNSHDVDTLILTGATTSGCVYMSAVDTIQHGYRPIVAEDAVIDRWQDSHDLAIKQLQSKYADVVSTADIIAHYRC</sequence>
<protein>
    <submittedName>
        <fullName evidence="3">Isochorismatase family protein</fullName>
    </submittedName>
</protein>
<dbReference type="PANTHER" id="PTHR43540:SF1">
    <property type="entry name" value="ISOCHORISMATASE HYDROLASE"/>
    <property type="match status" value="1"/>
</dbReference>
<dbReference type="InterPro" id="IPR050272">
    <property type="entry name" value="Isochorismatase-like_hydrls"/>
</dbReference>
<dbReference type="EMBL" id="JAKIKS010000005">
    <property type="protein sequence ID" value="MCL1123371.1"/>
    <property type="molecule type" value="Genomic_DNA"/>
</dbReference>
<dbReference type="InterPro" id="IPR036380">
    <property type="entry name" value="Isochorismatase-like_sf"/>
</dbReference>
<dbReference type="Pfam" id="PF00857">
    <property type="entry name" value="Isochorismatase"/>
    <property type="match status" value="1"/>
</dbReference>
<name>A0ABT0L6S2_9GAMM</name>
<keyword evidence="1" id="KW-0378">Hydrolase</keyword>
<accession>A0ABT0L6S2</accession>
<keyword evidence="4" id="KW-1185">Reference proteome</keyword>